<feature type="compositionally biased region" description="Polar residues" evidence="1">
    <location>
        <begin position="76"/>
        <end position="87"/>
    </location>
</feature>
<evidence type="ECO:0000256" key="1">
    <source>
        <dbReference type="SAM" id="MobiDB-lite"/>
    </source>
</evidence>
<proteinExistence type="predicted"/>
<organism evidence="2 3">
    <name type="scientific">Caerostris darwini</name>
    <dbReference type="NCBI Taxonomy" id="1538125"/>
    <lineage>
        <taxon>Eukaryota</taxon>
        <taxon>Metazoa</taxon>
        <taxon>Ecdysozoa</taxon>
        <taxon>Arthropoda</taxon>
        <taxon>Chelicerata</taxon>
        <taxon>Arachnida</taxon>
        <taxon>Araneae</taxon>
        <taxon>Araneomorphae</taxon>
        <taxon>Entelegynae</taxon>
        <taxon>Araneoidea</taxon>
        <taxon>Araneidae</taxon>
        <taxon>Caerostris</taxon>
    </lineage>
</organism>
<comment type="caution">
    <text evidence="2">The sequence shown here is derived from an EMBL/GenBank/DDBJ whole genome shotgun (WGS) entry which is preliminary data.</text>
</comment>
<dbReference type="Proteomes" id="UP001054837">
    <property type="component" value="Unassembled WGS sequence"/>
</dbReference>
<protein>
    <submittedName>
        <fullName evidence="2">Uncharacterized protein</fullName>
    </submittedName>
</protein>
<evidence type="ECO:0000313" key="2">
    <source>
        <dbReference type="EMBL" id="GIY33295.1"/>
    </source>
</evidence>
<dbReference type="EMBL" id="BPLQ01007926">
    <property type="protein sequence ID" value="GIY33295.1"/>
    <property type="molecule type" value="Genomic_DNA"/>
</dbReference>
<name>A0AAV4SHL9_9ARAC</name>
<reference evidence="2 3" key="1">
    <citation type="submission" date="2021-06" db="EMBL/GenBank/DDBJ databases">
        <title>Caerostris darwini draft genome.</title>
        <authorList>
            <person name="Kono N."/>
            <person name="Arakawa K."/>
        </authorList>
    </citation>
    <scope>NUCLEOTIDE SEQUENCE [LARGE SCALE GENOMIC DNA]</scope>
</reference>
<feature type="region of interest" description="Disordered" evidence="1">
    <location>
        <begin position="41"/>
        <end position="87"/>
    </location>
</feature>
<gene>
    <name evidence="2" type="ORF">CDAR_382851</name>
</gene>
<keyword evidence="3" id="KW-1185">Reference proteome</keyword>
<evidence type="ECO:0000313" key="3">
    <source>
        <dbReference type="Proteomes" id="UP001054837"/>
    </source>
</evidence>
<sequence>MKTIEFNDSTNPFRSFFVIDNNPKMFTSTAPCNPFPPPLLNTRFSSPQHVQKRATPQGFKCQHGGTLHTPKANDNFPRQTKDTLPQD</sequence>
<accession>A0AAV4SHL9</accession>
<dbReference type="AlphaFoldDB" id="A0AAV4SHL9"/>